<dbReference type="AlphaFoldDB" id="A0A5B0PP77"/>
<dbReference type="EMBL" id="VSWC01000042">
    <property type="protein sequence ID" value="KAA1103487.1"/>
    <property type="molecule type" value="Genomic_DNA"/>
</dbReference>
<gene>
    <name evidence="1" type="ORF">PGT21_019385</name>
</gene>
<sequence>MAAEQQGHGFFGSLLRIQPNQHLTDQSNQHLKRKPIWIVRKLEIQGMAFFLNGHLAN</sequence>
<evidence type="ECO:0000313" key="1">
    <source>
        <dbReference type="EMBL" id="KAA1103487.1"/>
    </source>
</evidence>
<organism evidence="1 2">
    <name type="scientific">Puccinia graminis f. sp. tritici</name>
    <dbReference type="NCBI Taxonomy" id="56615"/>
    <lineage>
        <taxon>Eukaryota</taxon>
        <taxon>Fungi</taxon>
        <taxon>Dikarya</taxon>
        <taxon>Basidiomycota</taxon>
        <taxon>Pucciniomycotina</taxon>
        <taxon>Pucciniomycetes</taxon>
        <taxon>Pucciniales</taxon>
        <taxon>Pucciniaceae</taxon>
        <taxon>Puccinia</taxon>
    </lineage>
</organism>
<keyword evidence="2" id="KW-1185">Reference proteome</keyword>
<accession>A0A5B0PP77</accession>
<reference evidence="1 2" key="1">
    <citation type="submission" date="2019-05" db="EMBL/GenBank/DDBJ databases">
        <title>Emergence of the Ug99 lineage of the wheat stem rust pathogen through somatic hybridization.</title>
        <authorList>
            <person name="Li F."/>
            <person name="Upadhyaya N.M."/>
            <person name="Sperschneider J."/>
            <person name="Matny O."/>
            <person name="Nguyen-Phuc H."/>
            <person name="Mago R."/>
            <person name="Raley C."/>
            <person name="Miller M.E."/>
            <person name="Silverstein K.A.T."/>
            <person name="Henningsen E."/>
            <person name="Hirsch C.D."/>
            <person name="Visser B."/>
            <person name="Pretorius Z.A."/>
            <person name="Steffenson B.J."/>
            <person name="Schwessinger B."/>
            <person name="Dodds P.N."/>
            <person name="Figueroa M."/>
        </authorList>
    </citation>
    <scope>NUCLEOTIDE SEQUENCE [LARGE SCALE GENOMIC DNA]</scope>
    <source>
        <strain evidence="1">21-0</strain>
    </source>
</reference>
<comment type="caution">
    <text evidence="1">The sequence shown here is derived from an EMBL/GenBank/DDBJ whole genome shotgun (WGS) entry which is preliminary data.</text>
</comment>
<protein>
    <submittedName>
        <fullName evidence="1">Uncharacterized protein</fullName>
    </submittedName>
</protein>
<dbReference type="Proteomes" id="UP000324748">
    <property type="component" value="Unassembled WGS sequence"/>
</dbReference>
<evidence type="ECO:0000313" key="2">
    <source>
        <dbReference type="Proteomes" id="UP000324748"/>
    </source>
</evidence>
<proteinExistence type="predicted"/>
<name>A0A5B0PP77_PUCGR</name>